<dbReference type="PANTHER" id="PTHR27005:SF215">
    <property type="entry name" value="OS09G0562600 PROTEIN"/>
    <property type="match status" value="1"/>
</dbReference>
<dbReference type="SMART" id="SM00220">
    <property type="entry name" value="S_TKc"/>
    <property type="match status" value="1"/>
</dbReference>
<dbReference type="FunFam" id="1.10.510.10:FF:000084">
    <property type="entry name" value="Wall-associated receptor kinase 2"/>
    <property type="match status" value="1"/>
</dbReference>
<evidence type="ECO:0000256" key="2">
    <source>
        <dbReference type="ARBA" id="ARBA00022840"/>
    </source>
</evidence>
<reference evidence="5 6" key="1">
    <citation type="submission" date="2012-08" db="EMBL/GenBank/DDBJ databases">
        <title>Oryza genome evolution.</title>
        <authorList>
            <person name="Wing R.A."/>
        </authorList>
    </citation>
    <scope>NUCLEOTIDE SEQUENCE</scope>
</reference>
<dbReference type="InterPro" id="IPR000719">
    <property type="entry name" value="Prot_kinase_dom"/>
</dbReference>
<protein>
    <recommendedName>
        <fullName evidence="4">Protein kinase domain-containing protein</fullName>
    </recommendedName>
</protein>
<dbReference type="EnsemblPlants" id="LPERR11G11160.1">
    <property type="protein sequence ID" value="LPERR11G11160.1"/>
    <property type="gene ID" value="LPERR11G11160"/>
</dbReference>
<organism evidence="5 6">
    <name type="scientific">Leersia perrieri</name>
    <dbReference type="NCBI Taxonomy" id="77586"/>
    <lineage>
        <taxon>Eukaryota</taxon>
        <taxon>Viridiplantae</taxon>
        <taxon>Streptophyta</taxon>
        <taxon>Embryophyta</taxon>
        <taxon>Tracheophyta</taxon>
        <taxon>Spermatophyta</taxon>
        <taxon>Magnoliopsida</taxon>
        <taxon>Liliopsida</taxon>
        <taxon>Poales</taxon>
        <taxon>Poaceae</taxon>
        <taxon>BOP clade</taxon>
        <taxon>Oryzoideae</taxon>
        <taxon>Oryzeae</taxon>
        <taxon>Oryzinae</taxon>
        <taxon>Leersia</taxon>
    </lineage>
</organism>
<dbReference type="Gene3D" id="1.10.510.10">
    <property type="entry name" value="Transferase(Phosphotransferase) domain 1"/>
    <property type="match status" value="1"/>
</dbReference>
<dbReference type="Gramene" id="LPERR11G11160.1">
    <property type="protein sequence ID" value="LPERR11G11160.1"/>
    <property type="gene ID" value="LPERR11G11160"/>
</dbReference>
<dbReference type="STRING" id="77586.A0A0D9XS83"/>
<evidence type="ECO:0000259" key="4">
    <source>
        <dbReference type="PROSITE" id="PS50011"/>
    </source>
</evidence>
<dbReference type="GO" id="GO:0004674">
    <property type="term" value="F:protein serine/threonine kinase activity"/>
    <property type="evidence" value="ECO:0007669"/>
    <property type="project" value="TreeGrafter"/>
</dbReference>
<reference evidence="5" key="3">
    <citation type="submission" date="2015-04" db="UniProtKB">
        <authorList>
            <consortium name="EnsemblPlants"/>
        </authorList>
    </citation>
    <scope>IDENTIFICATION</scope>
</reference>
<dbReference type="GO" id="GO:0005886">
    <property type="term" value="C:plasma membrane"/>
    <property type="evidence" value="ECO:0007669"/>
    <property type="project" value="TreeGrafter"/>
</dbReference>
<dbReference type="InterPro" id="IPR008271">
    <property type="entry name" value="Ser/Thr_kinase_AS"/>
</dbReference>
<keyword evidence="3" id="KW-0472">Membrane</keyword>
<dbReference type="Proteomes" id="UP000032180">
    <property type="component" value="Chromosome 11"/>
</dbReference>
<keyword evidence="1" id="KW-0547">Nucleotide-binding</keyword>
<dbReference type="GO" id="GO:0005524">
    <property type="term" value="F:ATP binding"/>
    <property type="evidence" value="ECO:0007669"/>
    <property type="project" value="UniProtKB-KW"/>
</dbReference>
<evidence type="ECO:0000256" key="3">
    <source>
        <dbReference type="SAM" id="Phobius"/>
    </source>
</evidence>
<keyword evidence="3" id="KW-1133">Transmembrane helix</keyword>
<keyword evidence="3" id="KW-0812">Transmembrane</keyword>
<dbReference type="PROSITE" id="PS00108">
    <property type="entry name" value="PROTEIN_KINASE_ST"/>
    <property type="match status" value="1"/>
</dbReference>
<keyword evidence="2" id="KW-0067">ATP-binding</keyword>
<proteinExistence type="predicted"/>
<feature type="domain" description="Protein kinase" evidence="4">
    <location>
        <begin position="19"/>
        <end position="292"/>
    </location>
</feature>
<feature type="transmembrane region" description="Helical" evidence="3">
    <location>
        <begin position="16"/>
        <end position="44"/>
    </location>
</feature>
<dbReference type="eggNOG" id="ENOG502RMXX">
    <property type="taxonomic scope" value="Eukaryota"/>
</dbReference>
<name>A0A0D9XS83_9ORYZ</name>
<evidence type="ECO:0000313" key="6">
    <source>
        <dbReference type="Proteomes" id="UP000032180"/>
    </source>
</evidence>
<accession>A0A0D9XS83</accession>
<keyword evidence="6" id="KW-1185">Reference proteome</keyword>
<dbReference type="Pfam" id="PF00069">
    <property type="entry name" value="Pkinase"/>
    <property type="match status" value="1"/>
</dbReference>
<evidence type="ECO:0000313" key="5">
    <source>
        <dbReference type="EnsemblPlants" id="LPERR11G11160.1"/>
    </source>
</evidence>
<dbReference type="PROSITE" id="PS50011">
    <property type="entry name" value="PROTEIN_KINASE_DOM"/>
    <property type="match status" value="1"/>
</dbReference>
<dbReference type="AlphaFoldDB" id="A0A0D9XS83"/>
<sequence>MEFCCKLIKPELYSLIYFAGSSIGIGDGSGAGFLLFALIAFFATQKYKHRRAQKLKQKFFQQNRGQLLQQLVSQRANIAERMIITVDELKNATNNFDKSRELGSGGHEVPLLVYEFISNGTLYQHLHVDGPRSLPWNLRLRIAAETAKAIAYLHSSVSIPIIHRDIKSSNILLDYTMTSKVSDFGASRYIPVDKTGLTTRVQGTIEYLDPTYFYMGRLTDKSDVYSFGIILVELLTKKKPFSYLSQDGKGLGVEFVNLLTEDNLDKILDPQVMEEGAKKCMKFLYLQHQCIN</sequence>
<dbReference type="PANTHER" id="PTHR27005">
    <property type="entry name" value="WALL-ASSOCIATED RECEPTOR KINASE-LIKE 21"/>
    <property type="match status" value="1"/>
</dbReference>
<evidence type="ECO:0000256" key="1">
    <source>
        <dbReference type="ARBA" id="ARBA00022741"/>
    </source>
</evidence>
<dbReference type="InterPro" id="IPR011009">
    <property type="entry name" value="Kinase-like_dom_sf"/>
</dbReference>
<dbReference type="GO" id="GO:0007166">
    <property type="term" value="P:cell surface receptor signaling pathway"/>
    <property type="evidence" value="ECO:0007669"/>
    <property type="project" value="InterPro"/>
</dbReference>
<dbReference type="InterPro" id="IPR045274">
    <property type="entry name" value="WAK-like"/>
</dbReference>
<dbReference type="HOGENOM" id="CLU_000288_21_4_1"/>
<dbReference type="SUPFAM" id="SSF56112">
    <property type="entry name" value="Protein kinase-like (PK-like)"/>
    <property type="match status" value="1"/>
</dbReference>
<reference evidence="6" key="2">
    <citation type="submission" date="2013-12" db="EMBL/GenBank/DDBJ databases">
        <authorList>
            <person name="Yu Y."/>
            <person name="Lee S."/>
            <person name="de Baynast K."/>
            <person name="Wissotski M."/>
            <person name="Liu L."/>
            <person name="Talag J."/>
            <person name="Goicoechea J."/>
            <person name="Angelova A."/>
            <person name="Jetty R."/>
            <person name="Kudrna D."/>
            <person name="Golser W."/>
            <person name="Rivera L."/>
            <person name="Zhang J."/>
            <person name="Wing R."/>
        </authorList>
    </citation>
    <scope>NUCLEOTIDE SEQUENCE</scope>
</reference>